<dbReference type="SUPFAM" id="SSF116734">
    <property type="entry name" value="DNA methylase specificity domain"/>
    <property type="match status" value="2"/>
</dbReference>
<dbReference type="PANTHER" id="PTHR43140:SF1">
    <property type="entry name" value="TYPE I RESTRICTION ENZYME ECOKI SPECIFICITY SUBUNIT"/>
    <property type="match status" value="1"/>
</dbReference>
<dbReference type="OrthoDB" id="398435at2"/>
<keyword evidence="6" id="KW-0540">Nuclease</keyword>
<dbReference type="InterPro" id="IPR000055">
    <property type="entry name" value="Restrct_endonuc_typeI_TRD"/>
</dbReference>
<accession>L0GZF3</accession>
<dbReference type="Gene3D" id="3.90.220.20">
    <property type="entry name" value="DNA methylase specificity domains"/>
    <property type="match status" value="2"/>
</dbReference>
<evidence type="ECO:0000313" key="7">
    <source>
        <dbReference type="Proteomes" id="UP000010816"/>
    </source>
</evidence>
<evidence type="ECO:0000256" key="2">
    <source>
        <dbReference type="ARBA" id="ARBA00022747"/>
    </source>
</evidence>
<feature type="compositionally biased region" description="Basic and acidic residues" evidence="4">
    <location>
        <begin position="347"/>
        <end position="358"/>
    </location>
</feature>
<dbReference type="EMBL" id="CP003051">
    <property type="protein sequence ID" value="AGA90755.1"/>
    <property type="molecule type" value="Genomic_DNA"/>
</dbReference>
<dbReference type="AlphaFoldDB" id="L0GZF3"/>
<dbReference type="GO" id="GO:0009307">
    <property type="term" value="P:DNA restriction-modification system"/>
    <property type="evidence" value="ECO:0007669"/>
    <property type="project" value="UniProtKB-KW"/>
</dbReference>
<dbReference type="Pfam" id="PF01420">
    <property type="entry name" value="Methylase_S"/>
    <property type="match status" value="1"/>
</dbReference>
<dbReference type="KEGG" id="tmb:Thimo_1990"/>
<feature type="domain" description="Type I restriction modification DNA specificity" evidence="5">
    <location>
        <begin position="372"/>
        <end position="547"/>
    </location>
</feature>
<dbReference type="CDD" id="cd17256">
    <property type="entry name" value="RMtype1_S_EcoJA65PI-TRD1-CR1_like"/>
    <property type="match status" value="1"/>
</dbReference>
<dbReference type="REBASE" id="58676">
    <property type="entry name" value="S.Tmo8321ORF1985P"/>
</dbReference>
<dbReference type="Proteomes" id="UP000010816">
    <property type="component" value="Chromosome"/>
</dbReference>
<keyword evidence="6" id="KW-0378">Hydrolase</keyword>
<keyword evidence="3" id="KW-0238">DNA-binding</keyword>
<comment type="similarity">
    <text evidence="1">Belongs to the type-I restriction system S methylase family.</text>
</comment>
<evidence type="ECO:0000259" key="5">
    <source>
        <dbReference type="Pfam" id="PF01420"/>
    </source>
</evidence>
<evidence type="ECO:0000256" key="3">
    <source>
        <dbReference type="ARBA" id="ARBA00023125"/>
    </source>
</evidence>
<sequence>MNAERLLTRYDRIADASNAIARLRRFVLDLAVRGKLVEQDPADEPASELLKRIAAEKARLVKAGEIRKTKAVPSLEPDGLPFPLPHGWAWTQIAEIGVISPRNEAPDDLEASFVPMPMIAAEYGEANGHEPRQWGEIKKGYIHFAEGDVGLAKITPCFENGKSTVFRNLIGGIGAGTTELHVVRPLFVDADYIVLFLKSPYFIQTGIPKMTGTAGQKRVPKEYFTTSPFPLPPLAEQRRIVAKVDELMALLDRLEAARTAREATRDRLTAASLARLTAPDTEPETFPNDARFAIATLPALTARADQIKPLRQAIINLAVRGKLVEQDPADEPASVLLDRAKKAKKALREERRIGRSEGPEYSESPGEASAPRHWSWSYLADFAMVLGGKRLPAGTSFSKEPTEHIYIRVTDMKGGTISDDGIKFISPEVQNKIAKYTIDQEDIYITIAGTIAEVGMVPALFHGQNLTENAAKIVFREVDRGFLILALRSNDVQSQFAEKTKQMAQPKLALKRILGARVPLPPLAEQHRIVAKVDALMTLCDRLETALAQADATRARLLEALLHEALAPAADLVAEAAA</sequence>
<dbReference type="GO" id="GO:0004519">
    <property type="term" value="F:endonuclease activity"/>
    <property type="evidence" value="ECO:0007669"/>
    <property type="project" value="UniProtKB-KW"/>
</dbReference>
<keyword evidence="6" id="KW-0255">Endonuclease</keyword>
<protein>
    <submittedName>
        <fullName evidence="6">Restriction endonuclease S subunit</fullName>
    </submittedName>
</protein>
<dbReference type="CDD" id="cd17260">
    <property type="entry name" value="RMtype1_S_EcoEI-TRD1-CR1_like"/>
    <property type="match status" value="1"/>
</dbReference>
<dbReference type="PANTHER" id="PTHR43140">
    <property type="entry name" value="TYPE-1 RESTRICTION ENZYME ECOKI SPECIFICITY PROTEIN"/>
    <property type="match status" value="1"/>
</dbReference>
<dbReference type="GO" id="GO:0003677">
    <property type="term" value="F:DNA binding"/>
    <property type="evidence" value="ECO:0007669"/>
    <property type="project" value="UniProtKB-KW"/>
</dbReference>
<dbReference type="eggNOG" id="COG0732">
    <property type="taxonomic scope" value="Bacteria"/>
</dbReference>
<organism evidence="6 7">
    <name type="scientific">Thioflavicoccus mobilis 8321</name>
    <dbReference type="NCBI Taxonomy" id="765912"/>
    <lineage>
        <taxon>Bacteria</taxon>
        <taxon>Pseudomonadati</taxon>
        <taxon>Pseudomonadota</taxon>
        <taxon>Gammaproteobacteria</taxon>
        <taxon>Chromatiales</taxon>
        <taxon>Chromatiaceae</taxon>
        <taxon>Thioflavicoccus</taxon>
    </lineage>
</organism>
<proteinExistence type="inferred from homology"/>
<feature type="compositionally biased region" description="Low complexity" evidence="4">
    <location>
        <begin position="359"/>
        <end position="370"/>
    </location>
</feature>
<evidence type="ECO:0000256" key="4">
    <source>
        <dbReference type="SAM" id="MobiDB-lite"/>
    </source>
</evidence>
<dbReference type="PATRIC" id="fig|765912.4.peg.1951"/>
<reference evidence="6 7" key="1">
    <citation type="submission" date="2011-09" db="EMBL/GenBank/DDBJ databases">
        <title>Complete sequence of chromosome of Thioflavicoccus mobilis 8321.</title>
        <authorList>
            <consortium name="US DOE Joint Genome Institute"/>
            <person name="Lucas S."/>
            <person name="Han J."/>
            <person name="Lapidus A."/>
            <person name="Cheng J.-F."/>
            <person name="Goodwin L."/>
            <person name="Pitluck S."/>
            <person name="Peters L."/>
            <person name="Ovchinnikova G."/>
            <person name="Lu M."/>
            <person name="Detter J.C."/>
            <person name="Han C."/>
            <person name="Tapia R."/>
            <person name="Land M."/>
            <person name="Hauser L."/>
            <person name="Kyrpides N."/>
            <person name="Ivanova N."/>
            <person name="Pagani I."/>
            <person name="Vogl K."/>
            <person name="Liu Z."/>
            <person name="Imhoff J."/>
            <person name="Thiel V."/>
            <person name="Frigaard N.-U."/>
            <person name="Bryant D."/>
            <person name="Woyke T."/>
        </authorList>
    </citation>
    <scope>NUCLEOTIDE SEQUENCE [LARGE SCALE GENOMIC DNA]</scope>
    <source>
        <strain evidence="6 7">8321</strain>
    </source>
</reference>
<dbReference type="RefSeq" id="WP_015280896.1">
    <property type="nucleotide sequence ID" value="NC_019940.1"/>
</dbReference>
<gene>
    <name evidence="6" type="ORF">Thimo_1990</name>
</gene>
<dbReference type="InterPro" id="IPR044946">
    <property type="entry name" value="Restrct_endonuc_typeI_TRD_sf"/>
</dbReference>
<dbReference type="STRING" id="765912.Thimo_1990"/>
<keyword evidence="2" id="KW-0680">Restriction system</keyword>
<evidence type="ECO:0000313" key="6">
    <source>
        <dbReference type="EMBL" id="AGA90755.1"/>
    </source>
</evidence>
<feature type="region of interest" description="Disordered" evidence="4">
    <location>
        <begin position="347"/>
        <end position="370"/>
    </location>
</feature>
<name>L0GZF3_9GAMM</name>
<dbReference type="HOGENOM" id="CLU_021095_10_2_6"/>
<dbReference type="InterPro" id="IPR051212">
    <property type="entry name" value="Type-I_RE_S_subunit"/>
</dbReference>
<evidence type="ECO:0000256" key="1">
    <source>
        <dbReference type="ARBA" id="ARBA00010923"/>
    </source>
</evidence>
<keyword evidence="7" id="KW-1185">Reference proteome</keyword>